<dbReference type="PATRIC" id="fig|47500.12.peg.1609"/>
<dbReference type="SUPFAM" id="SSF48613">
    <property type="entry name" value="Heme oxygenase-like"/>
    <property type="match status" value="1"/>
</dbReference>
<dbReference type="GeneID" id="42306266"/>
<sequence length="255" mass="29289">MHSTALQTLEAVRDELLAHPMYAQMTTPERVRVLMKHHVFAVWDFMTLLKRLQREVTSVDVPWMPNETPKYTRFINEIVLAEESDEDGRGGYASHFQLYLEAMEEVGADRVPICAFLDQLRNGEDYVEALDQDVIPVSVREFVAYNIYTAMNGKVHEVAAAFFYGREGLIPDMFELLVDALEKKGATNERLDYYLRRHIELDGDDHGPLAQKLLESLCGQDEKKTEDALEVARRSLLMRGRLWDGVLAEIRKKGL</sequence>
<dbReference type="Pfam" id="PF11251">
    <property type="entry name" value="DUF3050"/>
    <property type="match status" value="1"/>
</dbReference>
<dbReference type="Proteomes" id="UP000182836">
    <property type="component" value="Unassembled WGS sequence"/>
</dbReference>
<organism evidence="1 3">
    <name type="scientific">Aneurinibacillus migulanus</name>
    <name type="common">Bacillus migulanus</name>
    <dbReference type="NCBI Taxonomy" id="47500"/>
    <lineage>
        <taxon>Bacteria</taxon>
        <taxon>Bacillati</taxon>
        <taxon>Bacillota</taxon>
        <taxon>Bacilli</taxon>
        <taxon>Bacillales</taxon>
        <taxon>Paenibacillaceae</taxon>
        <taxon>Aneurinibacillus group</taxon>
        <taxon>Aneurinibacillus</taxon>
    </lineage>
</organism>
<reference evidence="1 3" key="1">
    <citation type="submission" date="2015-07" db="EMBL/GenBank/DDBJ databases">
        <title>Fjat-14205 dsm 2895.</title>
        <authorList>
            <person name="Liu B."/>
            <person name="Wang J."/>
            <person name="Zhu Y."/>
            <person name="Liu G."/>
            <person name="Chen Q."/>
            <person name="Chen Z."/>
            <person name="Lan J."/>
            <person name="Che J."/>
            <person name="Ge C."/>
            <person name="Shi H."/>
            <person name="Pan Z."/>
            <person name="Liu X."/>
        </authorList>
    </citation>
    <scope>NUCLEOTIDE SEQUENCE [LARGE SCALE GENOMIC DNA]</scope>
    <source>
        <strain evidence="1 3">DSM 2895</strain>
    </source>
</reference>
<proteinExistence type="predicted"/>
<protein>
    <submittedName>
        <fullName evidence="1">Mangotoxin biosynthesis-involved protein MgoB</fullName>
    </submittedName>
</protein>
<dbReference type="RefSeq" id="WP_043064090.1">
    <property type="nucleotide sequence ID" value="NZ_BJOA01000010.1"/>
</dbReference>
<evidence type="ECO:0000313" key="3">
    <source>
        <dbReference type="Proteomes" id="UP000037269"/>
    </source>
</evidence>
<dbReference type="Gene3D" id="1.20.910.10">
    <property type="entry name" value="Heme oxygenase-like"/>
    <property type="match status" value="1"/>
</dbReference>
<dbReference type="STRING" id="47500.AF333_13900"/>
<dbReference type="OrthoDB" id="9791270at2"/>
<dbReference type="EMBL" id="FNED01000002">
    <property type="protein sequence ID" value="SDI21775.1"/>
    <property type="molecule type" value="Genomic_DNA"/>
</dbReference>
<gene>
    <name evidence="1" type="ORF">AF333_13900</name>
    <name evidence="2" type="ORF">SAMN04487909_102154</name>
</gene>
<dbReference type="Proteomes" id="UP000037269">
    <property type="component" value="Unassembled WGS sequence"/>
</dbReference>
<dbReference type="EMBL" id="LGUG01000004">
    <property type="protein sequence ID" value="KON96407.1"/>
    <property type="molecule type" value="Genomic_DNA"/>
</dbReference>
<keyword evidence="3" id="KW-1185">Reference proteome</keyword>
<evidence type="ECO:0000313" key="4">
    <source>
        <dbReference type="Proteomes" id="UP000182836"/>
    </source>
</evidence>
<dbReference type="InterPro" id="IPR016084">
    <property type="entry name" value="Haem_Oase-like_multi-hlx"/>
</dbReference>
<dbReference type="AlphaFoldDB" id="A0A0D1Y398"/>
<reference evidence="2 4" key="2">
    <citation type="submission" date="2016-10" db="EMBL/GenBank/DDBJ databases">
        <authorList>
            <person name="de Groot N.N."/>
        </authorList>
    </citation>
    <scope>NUCLEOTIDE SEQUENCE [LARGE SCALE GENOMIC DNA]</scope>
    <source>
        <strain evidence="2 4">DSM 2895</strain>
    </source>
</reference>
<dbReference type="InterPro" id="IPR024423">
    <property type="entry name" value="DUF3050"/>
</dbReference>
<evidence type="ECO:0000313" key="2">
    <source>
        <dbReference type="EMBL" id="SDI21775.1"/>
    </source>
</evidence>
<accession>A0A0D1Y398</accession>
<name>A0A0D1Y398_ANEMI</name>
<evidence type="ECO:0000313" key="1">
    <source>
        <dbReference type="EMBL" id="KON96407.1"/>
    </source>
</evidence>